<dbReference type="InterPro" id="IPR001881">
    <property type="entry name" value="EGF-like_Ca-bd_dom"/>
</dbReference>
<dbReference type="CDD" id="cd00033">
    <property type="entry name" value="CCP"/>
    <property type="match status" value="1"/>
</dbReference>
<dbReference type="PROSITE" id="PS00022">
    <property type="entry name" value="EGF_1"/>
    <property type="match status" value="15"/>
</dbReference>
<dbReference type="InterPro" id="IPR035976">
    <property type="entry name" value="Sushi/SCR/CCP_sf"/>
</dbReference>
<dbReference type="PANTHER" id="PTHR12916:SF9">
    <property type="entry name" value="NEUROGENIC LOCUS NOTCH HOMOLOG PROTEIN 1-RELATED"/>
    <property type="match status" value="1"/>
</dbReference>
<feature type="domain" description="Fibronectin type-III" evidence="9">
    <location>
        <begin position="1055"/>
        <end position="1147"/>
    </location>
</feature>
<dbReference type="SMART" id="SM00060">
    <property type="entry name" value="FN3"/>
    <property type="match status" value="3"/>
</dbReference>
<dbReference type="InterPro" id="IPR036116">
    <property type="entry name" value="FN3_sf"/>
</dbReference>
<feature type="disulfide bond" evidence="4">
    <location>
        <begin position="478"/>
        <end position="487"/>
    </location>
</feature>
<dbReference type="PROSITE" id="PS50923">
    <property type="entry name" value="SUSHI"/>
    <property type="match status" value="1"/>
</dbReference>
<evidence type="ECO:0000259" key="9">
    <source>
        <dbReference type="PROSITE" id="PS50853"/>
    </source>
</evidence>
<feature type="domain" description="Sushi" evidence="10">
    <location>
        <begin position="685"/>
        <end position="742"/>
    </location>
</feature>
<dbReference type="CDD" id="cd00063">
    <property type="entry name" value="FN3"/>
    <property type="match status" value="3"/>
</dbReference>
<proteinExistence type="predicted"/>
<feature type="disulfide bond" evidence="4">
    <location>
        <begin position="408"/>
        <end position="417"/>
    </location>
</feature>
<feature type="domain" description="EGF-like" evidence="8">
    <location>
        <begin position="780"/>
        <end position="816"/>
    </location>
</feature>
<dbReference type="PRINTS" id="PR00010">
    <property type="entry name" value="EGFBLOOD"/>
</dbReference>
<feature type="disulfide bond" evidence="4">
    <location>
        <begin position="633"/>
        <end position="642"/>
    </location>
</feature>
<evidence type="ECO:0000256" key="3">
    <source>
        <dbReference type="ARBA" id="ARBA00023157"/>
    </source>
</evidence>
<evidence type="ECO:0000256" key="4">
    <source>
        <dbReference type="PROSITE-ProRule" id="PRU00076"/>
    </source>
</evidence>
<dbReference type="Pfam" id="PF00008">
    <property type="entry name" value="EGF"/>
    <property type="match status" value="9"/>
</dbReference>
<keyword evidence="13" id="KW-1185">Reference proteome</keyword>
<dbReference type="Gene3D" id="2.10.25.10">
    <property type="entry name" value="Laminin"/>
    <property type="match status" value="14"/>
</dbReference>
<name>A0ABS2Z340_POLSE</name>
<gene>
    <name evidence="12" type="primary">Sned1_1</name>
    <name evidence="12" type="ORF">GTO92_0006927</name>
</gene>
<feature type="chain" id="PRO_5046857811" evidence="7">
    <location>
        <begin position="20"/>
        <end position="1361"/>
    </location>
</feature>
<feature type="disulfide bond" evidence="4">
    <location>
        <begin position="845"/>
        <end position="854"/>
    </location>
</feature>
<dbReference type="SMART" id="SM00032">
    <property type="entry name" value="CCP"/>
    <property type="match status" value="1"/>
</dbReference>
<evidence type="ECO:0000256" key="1">
    <source>
        <dbReference type="ARBA" id="ARBA00022536"/>
    </source>
</evidence>
<feature type="disulfide bond" evidence="4">
    <location>
        <begin position="332"/>
        <end position="341"/>
    </location>
</feature>
<feature type="domain" description="EGF-like" evidence="8">
    <location>
        <begin position="263"/>
        <end position="304"/>
    </location>
</feature>
<feature type="non-terminal residue" evidence="12">
    <location>
        <position position="1"/>
    </location>
</feature>
<keyword evidence="7" id="KW-0732">Signal</keyword>
<dbReference type="InterPro" id="IPR000436">
    <property type="entry name" value="Sushi_SCR_CCP_dom"/>
</dbReference>
<keyword evidence="2" id="KW-0677">Repeat</keyword>
<feature type="domain" description="Fibronectin type-III" evidence="9">
    <location>
        <begin position="860"/>
        <end position="955"/>
    </location>
</feature>
<feature type="domain" description="EGF-like" evidence="8">
    <location>
        <begin position="462"/>
        <end position="488"/>
    </location>
</feature>
<feature type="domain" description="EGF-like" evidence="8">
    <location>
        <begin position="818"/>
        <end position="855"/>
    </location>
</feature>
<feature type="disulfide bond" evidence="4">
    <location>
        <begin position="370"/>
        <end position="379"/>
    </location>
</feature>
<evidence type="ECO:0000256" key="6">
    <source>
        <dbReference type="SAM" id="MobiDB-lite"/>
    </source>
</evidence>
<dbReference type="PROSITE" id="PS00010">
    <property type="entry name" value="ASX_HYDROXYL"/>
    <property type="match status" value="3"/>
</dbReference>
<evidence type="ECO:0000256" key="7">
    <source>
        <dbReference type="SAM" id="SignalP"/>
    </source>
</evidence>
<dbReference type="SMART" id="SM00179">
    <property type="entry name" value="EGF_CA"/>
    <property type="match status" value="15"/>
</dbReference>
<feature type="domain" description="EGF-like" evidence="8">
    <location>
        <begin position="529"/>
        <end position="565"/>
    </location>
</feature>
<dbReference type="InterPro" id="IPR003961">
    <property type="entry name" value="FN3_dom"/>
</dbReference>
<feature type="domain" description="EGF-like" evidence="8">
    <location>
        <begin position="306"/>
        <end position="342"/>
    </location>
</feature>
<dbReference type="InterPro" id="IPR018097">
    <property type="entry name" value="EGF_Ca-bd_CS"/>
</dbReference>
<dbReference type="InterPro" id="IPR013032">
    <property type="entry name" value="EGF-like_CS"/>
</dbReference>
<dbReference type="EMBL" id="JAAWVN010021464">
    <property type="protein sequence ID" value="MBN3293465.1"/>
    <property type="molecule type" value="Genomic_DNA"/>
</dbReference>
<dbReference type="InterPro" id="IPR003886">
    <property type="entry name" value="NIDO_dom"/>
</dbReference>
<evidence type="ECO:0000259" key="11">
    <source>
        <dbReference type="PROSITE" id="PS51220"/>
    </source>
</evidence>
<dbReference type="SMART" id="SM00539">
    <property type="entry name" value="NIDO"/>
    <property type="match status" value="1"/>
</dbReference>
<dbReference type="PROSITE" id="PS50026">
    <property type="entry name" value="EGF_3"/>
    <property type="match status" value="14"/>
</dbReference>
<evidence type="ECO:0000259" key="10">
    <source>
        <dbReference type="PROSITE" id="PS50923"/>
    </source>
</evidence>
<dbReference type="PROSITE" id="PS51220">
    <property type="entry name" value="NIDO"/>
    <property type="match status" value="1"/>
</dbReference>
<dbReference type="SUPFAM" id="SSF49265">
    <property type="entry name" value="Fibronectin type III"/>
    <property type="match status" value="2"/>
</dbReference>
<keyword evidence="3 4" id="KW-1015">Disulfide bond</keyword>
<dbReference type="PROSITE" id="PS01187">
    <property type="entry name" value="EGF_CA"/>
    <property type="match status" value="2"/>
</dbReference>
<keyword evidence="1 4" id="KW-0245">EGF-like domain</keyword>
<dbReference type="Proteomes" id="UP001166052">
    <property type="component" value="Unassembled WGS sequence"/>
</dbReference>
<feature type="disulfide bond" evidence="4">
    <location>
        <begin position="672"/>
        <end position="681"/>
    </location>
</feature>
<feature type="disulfide bond" evidence="4">
    <location>
        <begin position="555"/>
        <end position="564"/>
    </location>
</feature>
<dbReference type="PROSITE" id="PS01186">
    <property type="entry name" value="EGF_2"/>
    <property type="match status" value="10"/>
</dbReference>
<evidence type="ECO:0000256" key="5">
    <source>
        <dbReference type="PROSITE-ProRule" id="PRU00302"/>
    </source>
</evidence>
<feature type="domain" description="EGF-like" evidence="8">
    <location>
        <begin position="1259"/>
        <end position="1295"/>
    </location>
</feature>
<dbReference type="SMART" id="SM00181">
    <property type="entry name" value="EGF"/>
    <property type="match status" value="15"/>
</dbReference>
<feature type="disulfide bond" evidence="4">
    <location>
        <begin position="1285"/>
        <end position="1294"/>
    </location>
</feature>
<feature type="signal peptide" evidence="7">
    <location>
        <begin position="1"/>
        <end position="19"/>
    </location>
</feature>
<evidence type="ECO:0000259" key="8">
    <source>
        <dbReference type="PROSITE" id="PS50026"/>
    </source>
</evidence>
<sequence length="1361" mass="149734">MRLGVTLLWLWTAFSPLEGAVPLEDFYPFGIEHGDSRTVKQDDGGSGLLEISVNFPFFGDRHSGLYVNNNGLVSFLREVSQFTPVAFPIAGDRRVVAPFWADVDNRRAGEVFYRESKDPTILQRTADDIHQYFPEFPMFTATWALIATWYRVTFFGGSSFSPVNTFQAVLVTNGNVSFTIFQYEHITWTTGMHTSSGGDFAGLGGTAAQAGFNAGDGTRYFNIPGSRTEDIVDVEETTNVGVPGRWVFRIDDAHVQMGGCNDSASVCQNLRPCMNGGHCIDDCITGNPSYTCSCPSGYTGKKCQLDIKECENSPCMNGGTCIEGVGNFTCLCEPGYTGLMCETDVNECECNPCKNGGTCVEGAGNFSCLCNPGYNGLTCETDVDECESSPCVNEGTCINGVNHFTCLCKLGYTGLTCETEEKDSCSQKQCQNEGSCLEVNGTMTCVCNLGFTGEYCEEEKCPCQNGGFCIDGNSTCDCPSGFTGDICELEVTQTACSLSIPCPGGGPCMEYGGSYLCTCQTGMIEAEIQPSACDSAPCLNGGVCLERDSGYICECKLGYRGKNCEQVKLSVCASNPCRNGGSCRGDGDGYHCLCPYRFHGKHCEIGKPDPCSSSPCINGGTCFHYIGKYKCECTADFTGRHCENALDACLSNPCKHGGNCTADTDGAYQCHCKFGFRGTHCETEISCGSPSRVKNSQVQYSSTHPGSSAIYVCHSGYSLIPESTISVCGIHGSWSQPPICEEINECLSEPCLNGGTCKDRVAAYICACENGFTGPNCETELDECLSEPCKHGGICLDQPGAYFCQCPEGFVGQDCEAEEDTCLLQPCGSRGYCRSESRGRYSCTCKVGHTGKDCEKELFAPAALQVKKLEEDEVEVSWKSANASQKLIDGFAVTYTPVGGGARKTDFLDKHRTTHLLRSLLPGRLYNVSVYSVKRNTNNNDISQSVVTLVRTRPHKVEEFLVTNVSTSRVWMKWVLRQSKHSIVDGFRISLKSAKSMEEISVLLNASIKEHNIGSLVPGQMYTMDIVTQSGLKPEQLPTVSQSAGPIRLWTKPLPPQNFSMAFITMTTAQVTWNQPHTGFLDGYVVNITSGHTTKSRYLPNRRMTSYTVRDLSPMQQYRLALTAVINTDHEQLHSAPMYLNFTTMQSDESTRRREATETRRESQTIKHRAPSTQPLPAIQLQPVVTANRENSEEVPRYTELIDGRQRITAKFGNIQNKAIVHRPRPEPPIKLDMVEETTNKVGLALQAPEEEKQTNTEEQSDCKTNPCRNGGTCVKEPDSYSCDCSVGYKGKHCELFCQRVPHPCTRLYSETKTIQVWKRNVCHYQYKRTYKVHQDVCYREICEPVITKKSPWDRRTNKHK</sequence>
<feature type="disulfide bond" evidence="4">
    <location>
        <begin position="768"/>
        <end position="777"/>
    </location>
</feature>
<comment type="caution">
    <text evidence="12">The sequence shown here is derived from an EMBL/GenBank/DDBJ whole genome shotgun (WGS) entry which is preliminary data.</text>
</comment>
<feature type="domain" description="EGF-like" evidence="8">
    <location>
        <begin position="568"/>
        <end position="604"/>
    </location>
</feature>
<feature type="domain" description="EGF-like" evidence="8">
    <location>
        <begin position="607"/>
        <end position="643"/>
    </location>
</feature>
<organism evidence="12 13">
    <name type="scientific">Polypterus senegalus</name>
    <name type="common">Senegal bichir</name>
    <dbReference type="NCBI Taxonomy" id="55291"/>
    <lineage>
        <taxon>Eukaryota</taxon>
        <taxon>Metazoa</taxon>
        <taxon>Chordata</taxon>
        <taxon>Craniata</taxon>
        <taxon>Vertebrata</taxon>
        <taxon>Euteleostomi</taxon>
        <taxon>Actinopterygii</taxon>
        <taxon>Polypteriformes</taxon>
        <taxon>Polypteridae</taxon>
        <taxon>Polypterus</taxon>
    </lineage>
</organism>
<keyword evidence="5" id="KW-0768">Sushi</keyword>
<dbReference type="Pfam" id="PF12661">
    <property type="entry name" value="hEGF"/>
    <property type="match status" value="3"/>
</dbReference>
<evidence type="ECO:0000313" key="12">
    <source>
        <dbReference type="EMBL" id="MBN3293465.1"/>
    </source>
</evidence>
<feature type="domain" description="EGF-like" evidence="8">
    <location>
        <begin position="382"/>
        <end position="418"/>
    </location>
</feature>
<feature type="domain" description="EGF-like" evidence="8">
    <location>
        <begin position="421"/>
        <end position="457"/>
    </location>
</feature>
<feature type="compositionally biased region" description="Basic and acidic residues" evidence="6">
    <location>
        <begin position="1149"/>
        <end position="1165"/>
    </location>
</feature>
<dbReference type="PANTHER" id="PTHR12916">
    <property type="entry name" value="CYTOCHROME C OXIDASE POLYPEPTIDE VIC-2"/>
    <property type="match status" value="1"/>
</dbReference>
<feature type="domain" description="EGF-like" evidence="8">
    <location>
        <begin position="344"/>
        <end position="380"/>
    </location>
</feature>
<dbReference type="InterPro" id="IPR000152">
    <property type="entry name" value="EGF-type_Asp/Asn_hydroxyl_site"/>
</dbReference>
<feature type="disulfide bond" evidence="4">
    <location>
        <begin position="806"/>
        <end position="815"/>
    </location>
</feature>
<dbReference type="PROSITE" id="PS50853">
    <property type="entry name" value="FN3"/>
    <property type="match status" value="2"/>
</dbReference>
<dbReference type="InterPro" id="IPR013783">
    <property type="entry name" value="Ig-like_fold"/>
</dbReference>
<dbReference type="InterPro" id="IPR000742">
    <property type="entry name" value="EGF"/>
</dbReference>
<feature type="domain" description="EGF-like" evidence="8">
    <location>
        <begin position="742"/>
        <end position="778"/>
    </location>
</feature>
<feature type="domain" description="EGF-like" evidence="8">
    <location>
        <begin position="645"/>
        <end position="682"/>
    </location>
</feature>
<dbReference type="Pfam" id="PF06119">
    <property type="entry name" value="NIDO"/>
    <property type="match status" value="1"/>
</dbReference>
<feature type="disulfide bond" evidence="5">
    <location>
        <begin position="713"/>
        <end position="740"/>
    </location>
</feature>
<feature type="non-terminal residue" evidence="12">
    <location>
        <position position="1361"/>
    </location>
</feature>
<evidence type="ECO:0000256" key="2">
    <source>
        <dbReference type="ARBA" id="ARBA00022737"/>
    </source>
</evidence>
<dbReference type="Gene3D" id="2.60.40.10">
    <property type="entry name" value="Immunoglobulins"/>
    <property type="match status" value="3"/>
</dbReference>
<comment type="caution">
    <text evidence="4">Lacks conserved residue(s) required for the propagation of feature annotation.</text>
</comment>
<feature type="domain" description="NIDO" evidence="11">
    <location>
        <begin position="98"/>
        <end position="253"/>
    </location>
</feature>
<dbReference type="SUPFAM" id="SSF57196">
    <property type="entry name" value="EGF/Laminin"/>
    <property type="match status" value="14"/>
</dbReference>
<evidence type="ECO:0000313" key="13">
    <source>
        <dbReference type="Proteomes" id="UP001166052"/>
    </source>
</evidence>
<feature type="disulfide bond" evidence="4">
    <location>
        <begin position="294"/>
        <end position="303"/>
    </location>
</feature>
<feature type="disulfide bond" evidence="4">
    <location>
        <begin position="594"/>
        <end position="603"/>
    </location>
</feature>
<accession>A0ABS2Z340</accession>
<feature type="disulfide bond" evidence="4">
    <location>
        <begin position="447"/>
        <end position="456"/>
    </location>
</feature>
<protein>
    <submittedName>
        <fullName evidence="12">SNED1 protein</fullName>
    </submittedName>
</protein>
<feature type="region of interest" description="Disordered" evidence="6">
    <location>
        <begin position="1146"/>
        <end position="1172"/>
    </location>
</feature>
<dbReference type="CDD" id="cd00054">
    <property type="entry name" value="EGF_CA"/>
    <property type="match status" value="12"/>
</dbReference>
<dbReference type="SUPFAM" id="SSF57535">
    <property type="entry name" value="Complement control module/SCR domain"/>
    <property type="match status" value="1"/>
</dbReference>
<reference evidence="12" key="1">
    <citation type="journal article" date="2021" name="Cell">
        <title>Tracing the genetic footprints of vertebrate landing in non-teleost ray-finned fishes.</title>
        <authorList>
            <person name="Bi X."/>
            <person name="Wang K."/>
            <person name="Yang L."/>
            <person name="Pan H."/>
            <person name="Jiang H."/>
            <person name="Wei Q."/>
            <person name="Fang M."/>
            <person name="Yu H."/>
            <person name="Zhu C."/>
            <person name="Cai Y."/>
            <person name="He Y."/>
            <person name="Gan X."/>
            <person name="Zeng H."/>
            <person name="Yu D."/>
            <person name="Zhu Y."/>
            <person name="Jiang H."/>
            <person name="Qiu Q."/>
            <person name="Yang H."/>
            <person name="Zhang Y.E."/>
            <person name="Wang W."/>
            <person name="Zhu M."/>
            <person name="He S."/>
            <person name="Zhang G."/>
        </authorList>
    </citation>
    <scope>NUCLEOTIDE SEQUENCE</scope>
    <source>
        <strain evidence="12">Bchr_001</strain>
    </source>
</reference>
<dbReference type="Pfam" id="PF00041">
    <property type="entry name" value="fn3"/>
    <property type="match status" value="2"/>
</dbReference>